<dbReference type="Pfam" id="PF14432">
    <property type="entry name" value="DYW_deaminase"/>
    <property type="match status" value="1"/>
</dbReference>
<dbReference type="Pfam" id="PF20431">
    <property type="entry name" value="E_motif"/>
    <property type="match status" value="1"/>
</dbReference>
<dbReference type="Proteomes" id="UP000734854">
    <property type="component" value="Unassembled WGS sequence"/>
</dbReference>
<dbReference type="FunFam" id="1.25.40.10:FF:000511">
    <property type="entry name" value="Pentatricopeptide repeat-containing protein"/>
    <property type="match status" value="1"/>
</dbReference>
<dbReference type="InterPro" id="IPR046849">
    <property type="entry name" value="E2_motif"/>
</dbReference>
<keyword evidence="1" id="KW-0677">Repeat</keyword>
<evidence type="ECO:0000256" key="1">
    <source>
        <dbReference type="ARBA" id="ARBA00022737"/>
    </source>
</evidence>
<organism evidence="4 5">
    <name type="scientific">Zingiber officinale</name>
    <name type="common">Ginger</name>
    <name type="synonym">Amomum zingiber</name>
    <dbReference type="NCBI Taxonomy" id="94328"/>
    <lineage>
        <taxon>Eukaryota</taxon>
        <taxon>Viridiplantae</taxon>
        <taxon>Streptophyta</taxon>
        <taxon>Embryophyta</taxon>
        <taxon>Tracheophyta</taxon>
        <taxon>Spermatophyta</taxon>
        <taxon>Magnoliopsida</taxon>
        <taxon>Liliopsida</taxon>
        <taxon>Zingiberales</taxon>
        <taxon>Zingiberaceae</taxon>
        <taxon>Zingiber</taxon>
    </lineage>
</organism>
<dbReference type="NCBIfam" id="TIGR00756">
    <property type="entry name" value="PPR"/>
    <property type="match status" value="5"/>
</dbReference>
<accession>A0A8J5KUW6</accession>
<dbReference type="InterPro" id="IPR046848">
    <property type="entry name" value="E_motif"/>
</dbReference>
<dbReference type="AlphaFoldDB" id="A0A8J5KUW6"/>
<comment type="caution">
    <text evidence="4">The sequence shown here is derived from an EMBL/GenBank/DDBJ whole genome shotgun (WGS) entry which is preliminary data.</text>
</comment>
<protein>
    <recommendedName>
        <fullName evidence="3">DYW domain-containing protein</fullName>
    </recommendedName>
</protein>
<dbReference type="PROSITE" id="PS51375">
    <property type="entry name" value="PPR"/>
    <property type="match status" value="4"/>
</dbReference>
<dbReference type="PANTHER" id="PTHR47926">
    <property type="entry name" value="PENTATRICOPEPTIDE REPEAT-CONTAINING PROTEIN"/>
    <property type="match status" value="1"/>
</dbReference>
<feature type="repeat" description="PPR" evidence="2">
    <location>
        <begin position="395"/>
        <end position="429"/>
    </location>
</feature>
<dbReference type="InterPro" id="IPR002885">
    <property type="entry name" value="PPR_rpt"/>
</dbReference>
<dbReference type="GO" id="GO:0009451">
    <property type="term" value="P:RNA modification"/>
    <property type="evidence" value="ECO:0007669"/>
    <property type="project" value="InterPro"/>
</dbReference>
<dbReference type="InterPro" id="IPR046960">
    <property type="entry name" value="PPR_At4g14850-like_plant"/>
</dbReference>
<dbReference type="Pfam" id="PF12854">
    <property type="entry name" value="PPR_1"/>
    <property type="match status" value="1"/>
</dbReference>
<name>A0A8J5KUW6_ZINOF</name>
<evidence type="ECO:0000313" key="4">
    <source>
        <dbReference type="EMBL" id="KAG6494120.1"/>
    </source>
</evidence>
<evidence type="ECO:0000259" key="3">
    <source>
        <dbReference type="Pfam" id="PF14432"/>
    </source>
</evidence>
<evidence type="ECO:0000256" key="2">
    <source>
        <dbReference type="PROSITE-ProRule" id="PRU00708"/>
    </source>
</evidence>
<dbReference type="InterPro" id="IPR032867">
    <property type="entry name" value="DYW_dom"/>
</dbReference>
<dbReference type="GO" id="GO:0003723">
    <property type="term" value="F:RNA binding"/>
    <property type="evidence" value="ECO:0007669"/>
    <property type="project" value="InterPro"/>
</dbReference>
<dbReference type="FunFam" id="1.25.40.10:FF:000344">
    <property type="entry name" value="Pentatricopeptide repeat-containing protein"/>
    <property type="match status" value="1"/>
</dbReference>
<dbReference type="Pfam" id="PF01535">
    <property type="entry name" value="PPR"/>
    <property type="match status" value="2"/>
</dbReference>
<feature type="repeat" description="PPR" evidence="2">
    <location>
        <begin position="92"/>
        <end position="126"/>
    </location>
</feature>
<dbReference type="GO" id="GO:0008270">
    <property type="term" value="F:zinc ion binding"/>
    <property type="evidence" value="ECO:0007669"/>
    <property type="project" value="InterPro"/>
</dbReference>
<feature type="domain" description="DYW" evidence="3">
    <location>
        <begin position="610"/>
        <end position="702"/>
    </location>
</feature>
<keyword evidence="5" id="KW-1185">Reference proteome</keyword>
<feature type="repeat" description="PPR" evidence="2">
    <location>
        <begin position="193"/>
        <end position="227"/>
    </location>
</feature>
<feature type="repeat" description="PPR" evidence="2">
    <location>
        <begin position="294"/>
        <end position="328"/>
    </location>
</feature>
<gene>
    <name evidence="4" type="ORF">ZIOFF_049139</name>
</gene>
<sequence>MTLKSSILWREMAVAVPAVSGPESFASSASYLERLLLLTRRRKLPKPIHAHAFRLGLAHNSHLLCLLLASYFDVGQSSHALLLFRAAHQSDNIFLWNTVIRGLVSVQQMEDAVRSFTLMRLEGPSPDNFTVPLVLKACARLLHAGLGMQIHAHILKAALEEDVFVKTSLISFYGRCGFLDYAERLFEEMPVRNVVSWTSIISVYLTDGRLEEAINMFRRLLSAGLAPDSFTLVRIVTACSQLGDSKTGEWIHRFVEDHGLNRNLFVATSLVNMYAKFGSMNKAQVVFDEMVEKDVVCWSAMICGYSSNGLPREALDLFLKMQTANLVPDCYTMVGVLSACARLGALELGRQVSQLMDAKDFLMNPVLGTALIDMYTKCGSVTQAWSIFKWMVEKDLIVWNAMISGLAMTGYGKLSFGLFTQLEKMGIQPDENTFIGLLCSCSHTGLVDDGKRFFNSISSIYSLKPRVEHYGCMVDLFCRAGLLEAAYQLINEMPMEANAVVWGAMLGGCKLHRDTKMAEHVLKKLIYLEPENSGNYVLLSNIYSANGRWDNSAKLRLLMKEKGIQKTPGCSWVELKGIIHEFHVGDTSHPLAKEIYFKLDELDKKLKEKGFMPTTEVVLFDIEEEEKELSVGHHSEKLAIAFCLISTETEDTIRVVKNLRICNDCHAAIKLISDVTKREIVIRDNNRFHCFKDGFCSCNDYW</sequence>
<dbReference type="Pfam" id="PF20430">
    <property type="entry name" value="Eplus_motif"/>
    <property type="match status" value="1"/>
</dbReference>
<dbReference type="OrthoDB" id="185373at2759"/>
<dbReference type="FunFam" id="1.25.40.10:FF:000450">
    <property type="entry name" value="Putative pentatricopeptide repeat-containing protein"/>
    <property type="match status" value="1"/>
</dbReference>
<reference evidence="4 5" key="1">
    <citation type="submission" date="2020-08" db="EMBL/GenBank/DDBJ databases">
        <title>Plant Genome Project.</title>
        <authorList>
            <person name="Zhang R.-G."/>
        </authorList>
    </citation>
    <scope>NUCLEOTIDE SEQUENCE [LARGE SCALE GENOMIC DNA]</scope>
    <source>
        <tissue evidence="4">Rhizome</tissue>
    </source>
</reference>
<dbReference type="EMBL" id="JACMSC010000013">
    <property type="protein sequence ID" value="KAG6494120.1"/>
    <property type="molecule type" value="Genomic_DNA"/>
</dbReference>
<dbReference type="Pfam" id="PF13041">
    <property type="entry name" value="PPR_2"/>
    <property type="match status" value="3"/>
</dbReference>
<evidence type="ECO:0000313" key="5">
    <source>
        <dbReference type="Proteomes" id="UP000734854"/>
    </source>
</evidence>
<dbReference type="PANTHER" id="PTHR47926:SF446">
    <property type="entry name" value="PENTACOTRIPEPTIDE-REPEAT REGION OF PRORP DOMAIN-CONTAINING PROTEIN"/>
    <property type="match status" value="1"/>
</dbReference>
<proteinExistence type="predicted"/>